<feature type="domain" description="PAS" evidence="3">
    <location>
        <begin position="168"/>
        <end position="243"/>
    </location>
</feature>
<reference evidence="4 5" key="1">
    <citation type="journal article" date="2014" name="PLoS Genet.">
        <title>Phylogenetically driven sequencing of extremely halophilic archaea reveals strategies for static and dynamic osmo-response.</title>
        <authorList>
            <person name="Becker E.A."/>
            <person name="Seitzer P.M."/>
            <person name="Tritt A."/>
            <person name="Larsen D."/>
            <person name="Krusor M."/>
            <person name="Yao A.I."/>
            <person name="Wu D."/>
            <person name="Madern D."/>
            <person name="Eisen J.A."/>
            <person name="Darling A.E."/>
            <person name="Facciotti M.T."/>
        </authorList>
    </citation>
    <scope>NUCLEOTIDE SEQUENCE [LARGE SCALE GENOMIC DNA]</scope>
    <source>
        <strain evidence="4 5">DSM 12281</strain>
    </source>
</reference>
<dbReference type="SUPFAM" id="SSF55781">
    <property type="entry name" value="GAF domain-like"/>
    <property type="match status" value="2"/>
</dbReference>
<name>L9ZEA6_9EURY</name>
<dbReference type="RefSeq" id="WP_006827903.1">
    <property type="nucleotide sequence ID" value="NZ_AOIL01000070.1"/>
</dbReference>
<dbReference type="Gene3D" id="3.30.450.20">
    <property type="entry name" value="PAS domain"/>
    <property type="match status" value="1"/>
</dbReference>
<keyword evidence="1" id="KW-0805">Transcription regulation</keyword>
<dbReference type="InterPro" id="IPR029016">
    <property type="entry name" value="GAF-like_dom_sf"/>
</dbReference>
<dbReference type="PANTHER" id="PTHR34236">
    <property type="entry name" value="DIMETHYL SULFOXIDE REDUCTASE TRANSCRIPTIONAL ACTIVATOR"/>
    <property type="match status" value="1"/>
</dbReference>
<dbReference type="InterPro" id="IPR007050">
    <property type="entry name" value="HTH_bacterioopsin"/>
</dbReference>
<sequence length="1017" mass="108665">MSDQPAMSAGEPRSVLVVGSSPPVERTAATLSATLDSTALLRARTVSAAREHLASASQAASSSQHRGIHCLVCEFSPESETDTVQPTPLAELVSLAADGDIGSLPPIVAITDDERVDDALDHGATDVISPADSRATIAARVRNVAELRHHRDSAPDSGTAGSPTFSGAQLDAALDLLPTAVFTLGPAGELKYANAAAHEFFHGASDATVRNREETPLEGTVVWELFPAEIRETVVDRCAEARATGSVVQFETPLPERLPTLAPPSDSPSTAERRLVVTAAPDENSLTVLAREFRSDPESDDGVERDRLALLEETVDALEDGIAVLEDGTIRIANTTLCDLAGTGTLVGTAVGALFDDELAAMVRERADSPVSRWTDPIQGELDGGGSAQSVPVDVVVAPLSVANRTLCVVRDRRRSAAGTLSTVRRTIDSLSTAASRSAVRHAVVSGIREYTGAEFTGWYRPADDGDLLSPAAVTTAESVPRIEPPAVEREDVPLQVGRDGDGRRDDTDGDRYRDTVHATLVDRAAADPFLARSGLRAERVLVVPLAERGVIVATSSDPMAFDALETAPVETVSAAGAAALDRIAARERVRTSRYERTRLESELDTAAQLRAGERHLLDADSRTAVEQRLCEIAAALAPTDADELAWVGRATAGNETVSPRTWSGSAAGRDGEWLDSQTVPIDPDAAAPAGRVAARRDSIVVDDLAETAADAETRAGGEKPDTTAFIRAATERGLRSALSVPIEHDEFSYGTLTVYADQPAAFDDQSRRVYTHLAAVAGHAIGALERKRALLSDRVTELELVLRESDDVLVALAHELDQPLDVQAVVPRSAGGSTVYCTLPSGEFESPSASRLDSLTELDGVARVRSVGEGETGSVLEFTIETETIADTLAAHNGLVRTLAPVDDRTRLELDLPDPVDVRSFVEGLQRAFPSAELVSRHERERETRSPRAFDAAVQERLSERQFQTLEAAYYGGFFAWPRKSTGEEIADSLAVSQPTFSRHLRTAQRKLFELLFDEY</sequence>
<evidence type="ECO:0000313" key="4">
    <source>
        <dbReference type="EMBL" id="ELY84815.1"/>
    </source>
</evidence>
<accession>L9ZEA6</accession>
<dbReference type="PATRIC" id="fig|1230458.4.peg.4387"/>
<dbReference type="Pfam" id="PF13185">
    <property type="entry name" value="GAF_2"/>
    <property type="match status" value="1"/>
</dbReference>
<evidence type="ECO:0000313" key="5">
    <source>
        <dbReference type="Proteomes" id="UP000011648"/>
    </source>
</evidence>
<feature type="domain" description="PAS" evidence="3">
    <location>
        <begin position="309"/>
        <end position="372"/>
    </location>
</feature>
<dbReference type="InterPro" id="IPR003018">
    <property type="entry name" value="GAF"/>
</dbReference>
<dbReference type="SMART" id="SM00091">
    <property type="entry name" value="PAS"/>
    <property type="match status" value="2"/>
</dbReference>
<evidence type="ECO:0000259" key="3">
    <source>
        <dbReference type="SMART" id="SM00091"/>
    </source>
</evidence>
<keyword evidence="5" id="KW-1185">Reference proteome</keyword>
<dbReference type="STRING" id="1230458.C484_21748"/>
<protein>
    <submittedName>
        <fullName evidence="4">PAS/PAC sensor protein</fullName>
    </submittedName>
</protein>
<dbReference type="SUPFAM" id="SSF55785">
    <property type="entry name" value="PYP-like sensor domain (PAS domain)"/>
    <property type="match status" value="1"/>
</dbReference>
<dbReference type="OrthoDB" id="186758at2157"/>
<dbReference type="PANTHER" id="PTHR34236:SF1">
    <property type="entry name" value="DIMETHYL SULFOXIDE REDUCTASE TRANSCRIPTIONAL ACTIVATOR"/>
    <property type="match status" value="1"/>
</dbReference>
<dbReference type="AlphaFoldDB" id="L9ZEA6"/>
<dbReference type="InterPro" id="IPR031803">
    <property type="entry name" value="BAT_GAF/HTH-assoc"/>
</dbReference>
<dbReference type="Proteomes" id="UP000011648">
    <property type="component" value="Unassembled WGS sequence"/>
</dbReference>
<keyword evidence="2" id="KW-0804">Transcription</keyword>
<dbReference type="InterPro" id="IPR000014">
    <property type="entry name" value="PAS"/>
</dbReference>
<dbReference type="Gene3D" id="3.30.450.40">
    <property type="match status" value="1"/>
</dbReference>
<evidence type="ECO:0000256" key="2">
    <source>
        <dbReference type="ARBA" id="ARBA00023163"/>
    </source>
</evidence>
<proteinExistence type="predicted"/>
<dbReference type="Pfam" id="PF15915">
    <property type="entry name" value="BAT"/>
    <property type="match status" value="1"/>
</dbReference>
<dbReference type="Pfam" id="PF04967">
    <property type="entry name" value="HTH_10"/>
    <property type="match status" value="1"/>
</dbReference>
<gene>
    <name evidence="4" type="ORF">C484_21748</name>
</gene>
<dbReference type="EMBL" id="AOIL01000070">
    <property type="protein sequence ID" value="ELY84815.1"/>
    <property type="molecule type" value="Genomic_DNA"/>
</dbReference>
<organism evidence="4 5">
    <name type="scientific">Natrialba taiwanensis DSM 12281</name>
    <dbReference type="NCBI Taxonomy" id="1230458"/>
    <lineage>
        <taxon>Archaea</taxon>
        <taxon>Methanobacteriati</taxon>
        <taxon>Methanobacteriota</taxon>
        <taxon>Stenosarchaea group</taxon>
        <taxon>Halobacteria</taxon>
        <taxon>Halobacteriales</taxon>
        <taxon>Natrialbaceae</taxon>
        <taxon>Natrialba</taxon>
    </lineage>
</organism>
<dbReference type="InterPro" id="IPR035965">
    <property type="entry name" value="PAS-like_dom_sf"/>
</dbReference>
<comment type="caution">
    <text evidence="4">The sequence shown here is derived from an EMBL/GenBank/DDBJ whole genome shotgun (WGS) entry which is preliminary data.</text>
</comment>
<evidence type="ECO:0000256" key="1">
    <source>
        <dbReference type="ARBA" id="ARBA00023015"/>
    </source>
</evidence>